<dbReference type="GO" id="GO:0005737">
    <property type="term" value="C:cytoplasm"/>
    <property type="evidence" value="ECO:0007669"/>
    <property type="project" value="TreeGrafter"/>
</dbReference>
<evidence type="ECO:0000313" key="4">
    <source>
        <dbReference type="Proteomes" id="UP000019763"/>
    </source>
</evidence>
<name>A0A023AYK7_GRENI</name>
<proteinExistence type="predicted"/>
<dbReference type="GO" id="GO:0070682">
    <property type="term" value="P:proteasome regulatory particle assembly"/>
    <property type="evidence" value="ECO:0007669"/>
    <property type="project" value="InterPro"/>
</dbReference>
<organism evidence="3 4">
    <name type="scientific">Gregarina niphandrodes</name>
    <name type="common">Septate eugregarine</name>
    <dbReference type="NCBI Taxonomy" id="110365"/>
    <lineage>
        <taxon>Eukaryota</taxon>
        <taxon>Sar</taxon>
        <taxon>Alveolata</taxon>
        <taxon>Apicomplexa</taxon>
        <taxon>Conoidasida</taxon>
        <taxon>Gregarinasina</taxon>
        <taxon>Eugregarinorida</taxon>
        <taxon>Gregarinidae</taxon>
        <taxon>Gregarina</taxon>
    </lineage>
</organism>
<keyword evidence="4" id="KW-1185">Reference proteome</keyword>
<gene>
    <name evidence="3" type="ORF">GNI_168890</name>
</gene>
<dbReference type="Gene3D" id="6.10.140.1710">
    <property type="match status" value="1"/>
</dbReference>
<dbReference type="Pfam" id="PF18265">
    <property type="entry name" value="Nas2_N"/>
    <property type="match status" value="1"/>
</dbReference>
<dbReference type="PANTHER" id="PTHR12651:SF1">
    <property type="entry name" value="26S PROTEASOME NON-ATPASE REGULATORY SUBUNIT 9"/>
    <property type="match status" value="1"/>
</dbReference>
<dbReference type="eggNOG" id="KOG3129">
    <property type="taxonomic scope" value="Eukaryota"/>
</dbReference>
<dbReference type="InterPro" id="IPR040815">
    <property type="entry name" value="Nas2_N"/>
</dbReference>
<keyword evidence="3" id="KW-0647">Proteasome</keyword>
<dbReference type="VEuPathDB" id="CryptoDB:GNI_168890"/>
<evidence type="ECO:0000256" key="1">
    <source>
        <dbReference type="SAM" id="Coils"/>
    </source>
</evidence>
<protein>
    <submittedName>
        <fullName evidence="3">26S proteasome non-ATPase regulatory subunit 9</fullName>
    </submittedName>
</protein>
<dbReference type="OrthoDB" id="72325at2759"/>
<dbReference type="InterPro" id="IPR035269">
    <property type="entry name" value="PSMD9"/>
</dbReference>
<feature type="coiled-coil region" evidence="1">
    <location>
        <begin position="55"/>
        <end position="86"/>
    </location>
</feature>
<dbReference type="PANTHER" id="PTHR12651">
    <property type="entry name" value="26S PROTEASOME NON-ATPASE REGULATORY SUBUNIT 9"/>
    <property type="match status" value="1"/>
</dbReference>
<dbReference type="AlphaFoldDB" id="A0A023AYK7"/>
<dbReference type="GO" id="GO:0000502">
    <property type="term" value="C:proteasome complex"/>
    <property type="evidence" value="ECO:0007669"/>
    <property type="project" value="UniProtKB-KW"/>
</dbReference>
<dbReference type="GeneID" id="22915794"/>
<keyword evidence="1" id="KW-0175">Coiled coil</keyword>
<dbReference type="Proteomes" id="UP000019763">
    <property type="component" value="Unassembled WGS sequence"/>
</dbReference>
<dbReference type="EMBL" id="AFNH02001264">
    <property type="protein sequence ID" value="EZG43518.1"/>
    <property type="molecule type" value="Genomic_DNA"/>
</dbReference>
<sequence length="88" mass="9943">MSEQELLKLDEERMRMEKRAKELTEYLTAPGMPGLKGGLDTPDGYPRNDIDVHGILIARNELACLNTDYNELMKKVEQKLAELHAATA</sequence>
<dbReference type="GO" id="GO:0005634">
    <property type="term" value="C:nucleus"/>
    <property type="evidence" value="ECO:0007669"/>
    <property type="project" value="TreeGrafter"/>
</dbReference>
<feature type="domain" description="Nas2 N-terminal" evidence="2">
    <location>
        <begin position="7"/>
        <end position="85"/>
    </location>
</feature>
<evidence type="ECO:0000259" key="2">
    <source>
        <dbReference type="Pfam" id="PF18265"/>
    </source>
</evidence>
<evidence type="ECO:0000313" key="3">
    <source>
        <dbReference type="EMBL" id="EZG43518.1"/>
    </source>
</evidence>
<dbReference type="RefSeq" id="XP_011133251.1">
    <property type="nucleotide sequence ID" value="XM_011134949.1"/>
</dbReference>
<reference evidence="3" key="1">
    <citation type="submission" date="2013-12" db="EMBL/GenBank/DDBJ databases">
        <authorList>
            <person name="Omoto C.K."/>
            <person name="Sibley D."/>
            <person name="Venepally P."/>
            <person name="Hadjithomas M."/>
            <person name="Karamycheva S."/>
            <person name="Brunk B."/>
            <person name="Roos D."/>
            <person name="Caler E."/>
            <person name="Lorenzi H."/>
        </authorList>
    </citation>
    <scope>NUCLEOTIDE SEQUENCE</scope>
</reference>
<accession>A0A023AYK7</accession>
<comment type="caution">
    <text evidence="3">The sequence shown here is derived from an EMBL/GenBank/DDBJ whole genome shotgun (WGS) entry which is preliminary data.</text>
</comment>